<dbReference type="Proteomes" id="UP001151532">
    <property type="component" value="Chromosome 6"/>
</dbReference>
<evidence type="ECO:0000313" key="3">
    <source>
        <dbReference type="Proteomes" id="UP001151532"/>
    </source>
</evidence>
<dbReference type="AlphaFoldDB" id="A0A9Q0T3C5"/>
<accession>A0A9Q0T3C5</accession>
<gene>
    <name evidence="2" type="ORF">OIU79_013006</name>
</gene>
<sequence length="44" mass="4431">MVGFGGLKEVEERGGAGSSGCEGEGGCCGDGGFSGFFKFLFVFN</sequence>
<comment type="caution">
    <text evidence="2">The sequence shown here is derived from an EMBL/GenBank/DDBJ whole genome shotgun (WGS) entry which is preliminary data.</text>
</comment>
<evidence type="ECO:0000256" key="1">
    <source>
        <dbReference type="SAM" id="MobiDB-lite"/>
    </source>
</evidence>
<dbReference type="EMBL" id="JAPFFK010000017">
    <property type="protein sequence ID" value="KAJ6699874.1"/>
    <property type="molecule type" value="Genomic_DNA"/>
</dbReference>
<keyword evidence="3" id="KW-1185">Reference proteome</keyword>
<proteinExistence type="predicted"/>
<organism evidence="2 3">
    <name type="scientific">Salix purpurea</name>
    <name type="common">Purple osier willow</name>
    <dbReference type="NCBI Taxonomy" id="77065"/>
    <lineage>
        <taxon>Eukaryota</taxon>
        <taxon>Viridiplantae</taxon>
        <taxon>Streptophyta</taxon>
        <taxon>Embryophyta</taxon>
        <taxon>Tracheophyta</taxon>
        <taxon>Spermatophyta</taxon>
        <taxon>Magnoliopsida</taxon>
        <taxon>eudicotyledons</taxon>
        <taxon>Gunneridae</taxon>
        <taxon>Pentapetalae</taxon>
        <taxon>rosids</taxon>
        <taxon>fabids</taxon>
        <taxon>Malpighiales</taxon>
        <taxon>Salicaceae</taxon>
        <taxon>Saliceae</taxon>
        <taxon>Salix</taxon>
    </lineage>
</organism>
<protein>
    <submittedName>
        <fullName evidence="2">Uncharacterized protein</fullName>
    </submittedName>
</protein>
<feature type="region of interest" description="Disordered" evidence="1">
    <location>
        <begin position="1"/>
        <end position="22"/>
    </location>
</feature>
<reference evidence="2" key="2">
    <citation type="journal article" date="2023" name="Int. J. Mol. Sci.">
        <title>De Novo Assembly and Annotation of 11 Diverse Shrub Willow (Salix) Genomes Reveals Novel Gene Organization in Sex-Linked Regions.</title>
        <authorList>
            <person name="Hyden B."/>
            <person name="Feng K."/>
            <person name="Yates T.B."/>
            <person name="Jawdy S."/>
            <person name="Cereghino C."/>
            <person name="Smart L.B."/>
            <person name="Muchero W."/>
        </authorList>
    </citation>
    <scope>NUCLEOTIDE SEQUENCE</scope>
    <source>
        <tissue evidence="2">Shoot tip</tissue>
    </source>
</reference>
<reference evidence="2" key="1">
    <citation type="submission" date="2022-11" db="EMBL/GenBank/DDBJ databases">
        <authorList>
            <person name="Hyden B.L."/>
            <person name="Feng K."/>
            <person name="Yates T."/>
            <person name="Jawdy S."/>
            <person name="Smart L.B."/>
            <person name="Muchero W."/>
        </authorList>
    </citation>
    <scope>NUCLEOTIDE SEQUENCE</scope>
    <source>
        <tissue evidence="2">Shoot tip</tissue>
    </source>
</reference>
<evidence type="ECO:0000313" key="2">
    <source>
        <dbReference type="EMBL" id="KAJ6699874.1"/>
    </source>
</evidence>
<name>A0A9Q0T3C5_SALPP</name>